<dbReference type="InterPro" id="IPR005181">
    <property type="entry name" value="SASA"/>
</dbReference>
<sequence>MRLLIAVLLLASATVMQAEVRLPNVYSDHAVLQREMPIHIWGFGAPAEHITVQFHNQKMETNTSPLGLWELSLQPEKAGGPFALHVTGDMSAAPVDRTDLLIGDVWFASGQSNMEMPLKGFSSAPVKDSEKEIAAANYPKIRLLVQRKRATASPMLESDDTWKICTPETAKDFSAVAYFFGRRIMQEEKVPIGLIDSTWGGTPAHAWISTEGLAWSNLPSVALDAGKIVREQGMADGLRANFKLQDEAMKAAGKPPVSRPKFTDRAGAWNPAALFNGMIAPYTGYTVRGFLWYQGETDHEGIKALNYSRVFPALIQDWRKQWGEGALPFLFVQIASYDSPGDEWADVRDAQRRTLELANTSMAVALDIGLEKNIHPPDKQTVAARLAQSALGISYGHKVETASPNLASIGLEGRNIRAYFAHADGLTAKGEITDFQIAGYDGKFVNATAKVEVISGQSTVVATAPSVESPRYIRYGWAPYVRTYLYNSAGLPMGTFTSESDAEMQIK</sequence>
<dbReference type="PANTHER" id="PTHR22901:SF0">
    <property type="entry name" value="SIALATE O-ACETYLESTERASE"/>
    <property type="match status" value="1"/>
</dbReference>
<dbReference type="OrthoDB" id="9795554at2"/>
<dbReference type="eggNOG" id="COG2755">
    <property type="taxonomic scope" value="Bacteria"/>
</dbReference>
<evidence type="ECO:0000313" key="4">
    <source>
        <dbReference type="EMBL" id="AFL89178.1"/>
    </source>
</evidence>
<dbReference type="Gene3D" id="3.40.50.1110">
    <property type="entry name" value="SGNH hydrolase"/>
    <property type="match status" value="1"/>
</dbReference>
<keyword evidence="2" id="KW-0732">Signal</keyword>
<dbReference type="SUPFAM" id="SSF52266">
    <property type="entry name" value="SGNH hydrolase"/>
    <property type="match status" value="1"/>
</dbReference>
<dbReference type="EMBL" id="CP003379">
    <property type="protein sequence ID" value="AFL89178.1"/>
    <property type="molecule type" value="Genomic_DNA"/>
</dbReference>
<name>I3ZIW0_TERRK</name>
<dbReference type="Pfam" id="PF03629">
    <property type="entry name" value="SASA"/>
    <property type="match status" value="1"/>
</dbReference>
<dbReference type="GO" id="GO:0005975">
    <property type="term" value="P:carbohydrate metabolic process"/>
    <property type="evidence" value="ECO:0007669"/>
    <property type="project" value="TreeGrafter"/>
</dbReference>
<keyword evidence="1" id="KW-0378">Hydrolase</keyword>
<dbReference type="RefSeq" id="WP_014786442.1">
    <property type="nucleotide sequence ID" value="NC_018014.1"/>
</dbReference>
<evidence type="ECO:0000256" key="1">
    <source>
        <dbReference type="ARBA" id="ARBA00022801"/>
    </source>
</evidence>
<dbReference type="AlphaFoldDB" id="I3ZIW0"/>
<dbReference type="Proteomes" id="UP000006056">
    <property type="component" value="Chromosome"/>
</dbReference>
<feature type="chain" id="PRO_5003684152" description="Sialate O-acetylesterase domain-containing protein" evidence="2">
    <location>
        <begin position="19"/>
        <end position="507"/>
    </location>
</feature>
<feature type="signal peptide" evidence="2">
    <location>
        <begin position="1"/>
        <end position="18"/>
    </location>
</feature>
<organism evidence="4 5">
    <name type="scientific">Terriglobus roseus (strain DSM 18391 / NRRL B-41598 / KBS 63)</name>
    <dbReference type="NCBI Taxonomy" id="926566"/>
    <lineage>
        <taxon>Bacteria</taxon>
        <taxon>Pseudomonadati</taxon>
        <taxon>Acidobacteriota</taxon>
        <taxon>Terriglobia</taxon>
        <taxon>Terriglobales</taxon>
        <taxon>Acidobacteriaceae</taxon>
        <taxon>Terriglobus</taxon>
    </lineage>
</organism>
<feature type="domain" description="Sialate O-acetylesterase" evidence="3">
    <location>
        <begin position="286"/>
        <end position="376"/>
    </location>
</feature>
<dbReference type="InterPro" id="IPR036514">
    <property type="entry name" value="SGNH_hydro_sf"/>
</dbReference>
<dbReference type="HOGENOM" id="CLU_015150_3_0_0"/>
<dbReference type="PATRIC" id="fig|926566.3.peg.2938"/>
<dbReference type="InterPro" id="IPR039329">
    <property type="entry name" value="SIAE"/>
</dbReference>
<dbReference type="KEGG" id="trs:Terro_2943"/>
<dbReference type="GO" id="GO:0001681">
    <property type="term" value="F:sialate O-acetylesterase activity"/>
    <property type="evidence" value="ECO:0007669"/>
    <property type="project" value="InterPro"/>
</dbReference>
<evidence type="ECO:0000313" key="5">
    <source>
        <dbReference type="Proteomes" id="UP000006056"/>
    </source>
</evidence>
<dbReference type="PANTHER" id="PTHR22901">
    <property type="entry name" value="SIALATE O-ACETYLESTERASE"/>
    <property type="match status" value="1"/>
</dbReference>
<proteinExistence type="predicted"/>
<accession>I3ZIW0</accession>
<protein>
    <recommendedName>
        <fullName evidence="3">Sialate O-acetylesterase domain-containing protein</fullName>
    </recommendedName>
</protein>
<keyword evidence="5" id="KW-1185">Reference proteome</keyword>
<reference evidence="4 5" key="1">
    <citation type="submission" date="2012-06" db="EMBL/GenBank/DDBJ databases">
        <title>Complete genome of Terriglobus roseus DSM 18391.</title>
        <authorList>
            <consortium name="US DOE Joint Genome Institute (JGI-PGF)"/>
            <person name="Lucas S."/>
            <person name="Copeland A."/>
            <person name="Lapidus A."/>
            <person name="Glavina del Rio T."/>
            <person name="Dalin E."/>
            <person name="Tice H."/>
            <person name="Bruce D."/>
            <person name="Goodwin L."/>
            <person name="Pitluck S."/>
            <person name="Peters L."/>
            <person name="Mikhailova N."/>
            <person name="Munk A.C.C."/>
            <person name="Kyrpides N."/>
            <person name="Mavromatis K."/>
            <person name="Ivanova N."/>
            <person name="Brettin T."/>
            <person name="Detter J.C."/>
            <person name="Han C."/>
            <person name="Larimer F."/>
            <person name="Land M."/>
            <person name="Hauser L."/>
            <person name="Markowitz V."/>
            <person name="Cheng J.-F."/>
            <person name="Hugenholtz P."/>
            <person name="Woyke T."/>
            <person name="Wu D."/>
            <person name="Brambilla E."/>
            <person name="Klenk H.-P."/>
            <person name="Eisen J.A."/>
        </authorList>
    </citation>
    <scope>NUCLEOTIDE SEQUENCE [LARGE SCALE GENOMIC DNA]</scope>
    <source>
        <strain evidence="5">DSM 18391 / NRRL B-41598 / KBS 63</strain>
    </source>
</reference>
<evidence type="ECO:0000259" key="3">
    <source>
        <dbReference type="Pfam" id="PF03629"/>
    </source>
</evidence>
<evidence type="ECO:0000256" key="2">
    <source>
        <dbReference type="SAM" id="SignalP"/>
    </source>
</evidence>
<dbReference type="STRING" id="926566.Terro_2943"/>
<gene>
    <name evidence="4" type="ordered locus">Terro_2943</name>
</gene>